<evidence type="ECO:0000259" key="4">
    <source>
        <dbReference type="Pfam" id="PF05368"/>
    </source>
</evidence>
<feature type="compositionally biased region" description="Basic and acidic residues" evidence="3">
    <location>
        <begin position="430"/>
        <end position="445"/>
    </location>
</feature>
<dbReference type="InterPro" id="IPR045312">
    <property type="entry name" value="PCBER-like"/>
</dbReference>
<keyword evidence="2" id="KW-0560">Oxidoreductase</keyword>
<dbReference type="AlphaFoldDB" id="A0A7C8UZS5"/>
<gene>
    <name evidence="5" type="ORF">TWF191_007568</name>
</gene>
<dbReference type="InterPro" id="IPR051609">
    <property type="entry name" value="NmrA/Isoflavone_reductase-like"/>
</dbReference>
<feature type="compositionally biased region" description="Basic and acidic residues" evidence="3">
    <location>
        <begin position="492"/>
        <end position="502"/>
    </location>
</feature>
<dbReference type="Gene3D" id="3.40.50.720">
    <property type="entry name" value="NAD(P)-binding Rossmann-like Domain"/>
    <property type="match status" value="1"/>
</dbReference>
<feature type="domain" description="NmrA-like" evidence="4">
    <location>
        <begin position="4"/>
        <end position="240"/>
    </location>
</feature>
<evidence type="ECO:0000256" key="2">
    <source>
        <dbReference type="ARBA" id="ARBA00023002"/>
    </source>
</evidence>
<dbReference type="Pfam" id="PF05368">
    <property type="entry name" value="NmrA"/>
    <property type="match status" value="1"/>
</dbReference>
<dbReference type="SUPFAM" id="SSF51735">
    <property type="entry name" value="NAD(P)-binding Rossmann-fold domains"/>
    <property type="match status" value="1"/>
</dbReference>
<accession>A0A7C8UZS5</accession>
<dbReference type="Gene3D" id="3.90.25.10">
    <property type="entry name" value="UDP-galactose 4-epimerase, domain 1"/>
    <property type="match status" value="1"/>
</dbReference>
<evidence type="ECO:0000313" key="6">
    <source>
        <dbReference type="Proteomes" id="UP000483672"/>
    </source>
</evidence>
<dbReference type="Proteomes" id="UP000483672">
    <property type="component" value="Unassembled WGS sequence"/>
</dbReference>
<evidence type="ECO:0000313" key="5">
    <source>
        <dbReference type="EMBL" id="KAF3219995.1"/>
    </source>
</evidence>
<dbReference type="PANTHER" id="PTHR47706:SF10">
    <property type="entry name" value="NMRA-LIKE DOMAIN-CONTAINING PROTEIN"/>
    <property type="match status" value="1"/>
</dbReference>
<reference evidence="5 6" key="1">
    <citation type="submission" date="2019-06" db="EMBL/GenBank/DDBJ databases">
        <authorList>
            <person name="Palmer J.M."/>
        </authorList>
    </citation>
    <scope>NUCLEOTIDE SEQUENCE [LARGE SCALE GENOMIC DNA]</scope>
    <source>
        <strain evidence="5 6">TWF191</strain>
    </source>
</reference>
<dbReference type="InterPro" id="IPR036291">
    <property type="entry name" value="NAD(P)-bd_dom_sf"/>
</dbReference>
<proteinExistence type="predicted"/>
<dbReference type="CDD" id="cd05259">
    <property type="entry name" value="PCBER_SDR_a"/>
    <property type="match status" value="1"/>
</dbReference>
<name>A0A7C8UZS5_ORBOL</name>
<keyword evidence="1" id="KW-0521">NADP</keyword>
<dbReference type="InterPro" id="IPR008030">
    <property type="entry name" value="NmrA-like"/>
</dbReference>
<evidence type="ECO:0000256" key="1">
    <source>
        <dbReference type="ARBA" id="ARBA00022857"/>
    </source>
</evidence>
<feature type="region of interest" description="Disordered" evidence="3">
    <location>
        <begin position="389"/>
        <end position="508"/>
    </location>
</feature>
<sequence length="615" mass="67897">MAIKNILLIGGSGNVGAPILAAITAEPSLNVTVLTREDSKSTFPPGTVVKKADYKSHESLVAAFKGHDTIVSNIATLAAIDQLPFVEAAVEAGVTRFYPTEYGSIASSDGDIVQEFWDRVGFHGKYEVYLRLKELADAGKIEYTLITSGPFFDWGLQFGFVGLNLKEKKATIFGSGNQVVAVSNLSHIAKAVVWTLTHPEESKNKAIRFWSYKITQPSLLAVAEKITGTKWEVENIPVGDYIQTAEEGKKAGNPYAGYQVLQGLIFDEQDKYGSNYKVNDIPFEDDRKIEDVVAEALKPFVGDILEWAGPNGFEGDYQLRLGSNTEGGIQRIMRSDKPINDFLPIRLIVLELHEAEVLKELPPERVVRNPEPEVISAVVEDIAAEEDVIPEPGPQGIVQSYLPDQRPERPSKDLGLGRSLLNMMGFGGKKPREERVEESKEEVRYSDPSSVKGWDPKYTNPFDKPPAGSQINKNVVKDEPTKSTSRWGNLWGKDKSKDKGTEEVIQPRPVTHSRQPIKDLNTETFIEKATGTVKSLIQRIPTIPNILPKKVDKDYPLAKPVKVPVPVIDNIPVNVPKDGEDLLEEDDEDIDILRQSSAYGRNLFGDNGGPGNDVL</sequence>
<evidence type="ECO:0000256" key="3">
    <source>
        <dbReference type="SAM" id="MobiDB-lite"/>
    </source>
</evidence>
<dbReference type="EMBL" id="WIPF01000048">
    <property type="protein sequence ID" value="KAF3219995.1"/>
    <property type="molecule type" value="Genomic_DNA"/>
</dbReference>
<organism evidence="5 6">
    <name type="scientific">Orbilia oligospora</name>
    <name type="common">Nematode-trapping fungus</name>
    <name type="synonym">Arthrobotrys oligospora</name>
    <dbReference type="NCBI Taxonomy" id="2813651"/>
    <lineage>
        <taxon>Eukaryota</taxon>
        <taxon>Fungi</taxon>
        <taxon>Dikarya</taxon>
        <taxon>Ascomycota</taxon>
        <taxon>Pezizomycotina</taxon>
        <taxon>Orbiliomycetes</taxon>
        <taxon>Orbiliales</taxon>
        <taxon>Orbiliaceae</taxon>
        <taxon>Orbilia</taxon>
    </lineage>
</organism>
<dbReference type="PANTHER" id="PTHR47706">
    <property type="entry name" value="NMRA-LIKE FAMILY PROTEIN"/>
    <property type="match status" value="1"/>
</dbReference>
<comment type="caution">
    <text evidence="5">The sequence shown here is derived from an EMBL/GenBank/DDBJ whole genome shotgun (WGS) entry which is preliminary data.</text>
</comment>
<protein>
    <recommendedName>
        <fullName evidence="4">NmrA-like domain-containing protein</fullName>
    </recommendedName>
</protein>
<dbReference type="GO" id="GO:0016491">
    <property type="term" value="F:oxidoreductase activity"/>
    <property type="evidence" value="ECO:0007669"/>
    <property type="project" value="UniProtKB-KW"/>
</dbReference>